<organism evidence="1 2">
    <name type="scientific">Lacipirellula limnantheis</name>
    <dbReference type="NCBI Taxonomy" id="2528024"/>
    <lineage>
        <taxon>Bacteria</taxon>
        <taxon>Pseudomonadati</taxon>
        <taxon>Planctomycetota</taxon>
        <taxon>Planctomycetia</taxon>
        <taxon>Pirellulales</taxon>
        <taxon>Lacipirellulaceae</taxon>
        <taxon>Lacipirellula</taxon>
    </lineage>
</organism>
<protein>
    <submittedName>
        <fullName evidence="1">Uncharacterized protein</fullName>
    </submittedName>
</protein>
<dbReference type="EMBL" id="CP036339">
    <property type="protein sequence ID" value="QDT71546.1"/>
    <property type="molecule type" value="Genomic_DNA"/>
</dbReference>
<dbReference type="OrthoDB" id="9940073at2"/>
<dbReference type="AlphaFoldDB" id="A0A517TT48"/>
<keyword evidence="2" id="KW-1185">Reference proteome</keyword>
<gene>
    <name evidence="1" type="ORF">I41_07050</name>
</gene>
<accession>A0A517TT48</accession>
<evidence type="ECO:0000313" key="1">
    <source>
        <dbReference type="EMBL" id="QDT71546.1"/>
    </source>
</evidence>
<proteinExistence type="predicted"/>
<evidence type="ECO:0000313" key="2">
    <source>
        <dbReference type="Proteomes" id="UP000317909"/>
    </source>
</evidence>
<sequence length="64" mass="6959">MRALLMLAMIASCGDLLGCKTAEIAVDHQLTGIHVVAKFEGKDEVVASDDGELRVGERRDFVTR</sequence>
<reference evidence="1 2" key="1">
    <citation type="submission" date="2019-02" db="EMBL/GenBank/DDBJ databases">
        <title>Deep-cultivation of Planctomycetes and their phenomic and genomic characterization uncovers novel biology.</title>
        <authorList>
            <person name="Wiegand S."/>
            <person name="Jogler M."/>
            <person name="Boedeker C."/>
            <person name="Pinto D."/>
            <person name="Vollmers J."/>
            <person name="Rivas-Marin E."/>
            <person name="Kohn T."/>
            <person name="Peeters S.H."/>
            <person name="Heuer A."/>
            <person name="Rast P."/>
            <person name="Oberbeckmann S."/>
            <person name="Bunk B."/>
            <person name="Jeske O."/>
            <person name="Meyerdierks A."/>
            <person name="Storesund J.E."/>
            <person name="Kallscheuer N."/>
            <person name="Luecker S."/>
            <person name="Lage O.M."/>
            <person name="Pohl T."/>
            <person name="Merkel B.J."/>
            <person name="Hornburger P."/>
            <person name="Mueller R.-W."/>
            <person name="Bruemmer F."/>
            <person name="Labrenz M."/>
            <person name="Spormann A.M."/>
            <person name="Op den Camp H."/>
            <person name="Overmann J."/>
            <person name="Amann R."/>
            <person name="Jetten M.S.M."/>
            <person name="Mascher T."/>
            <person name="Medema M.H."/>
            <person name="Devos D.P."/>
            <person name="Kaster A.-K."/>
            <person name="Ovreas L."/>
            <person name="Rohde M."/>
            <person name="Galperin M.Y."/>
            <person name="Jogler C."/>
        </authorList>
    </citation>
    <scope>NUCLEOTIDE SEQUENCE [LARGE SCALE GENOMIC DNA]</scope>
    <source>
        <strain evidence="1 2">I41</strain>
    </source>
</reference>
<dbReference type="KEGG" id="llh:I41_07050"/>
<name>A0A517TT48_9BACT</name>
<dbReference type="Proteomes" id="UP000317909">
    <property type="component" value="Chromosome"/>
</dbReference>
<dbReference type="RefSeq" id="WP_145430906.1">
    <property type="nucleotide sequence ID" value="NZ_CP036339.1"/>
</dbReference>